<dbReference type="SUPFAM" id="SSF51735">
    <property type="entry name" value="NAD(P)-binding Rossmann-fold domains"/>
    <property type="match status" value="1"/>
</dbReference>
<dbReference type="InterPro" id="IPR002347">
    <property type="entry name" value="SDR_fam"/>
</dbReference>
<dbReference type="CDD" id="cd05372">
    <property type="entry name" value="ENR_SDR"/>
    <property type="match status" value="1"/>
</dbReference>
<proteinExistence type="inferred from homology"/>
<name>A0AAX6DKL7_IRIPA</name>
<dbReference type="PANTHER" id="PTHR43159">
    <property type="entry name" value="ENOYL-[ACYL-CARRIER-PROTEIN] REDUCTASE"/>
    <property type="match status" value="1"/>
</dbReference>
<evidence type="ECO:0000256" key="5">
    <source>
        <dbReference type="ARBA" id="ARBA00022516"/>
    </source>
</evidence>
<comment type="caution">
    <text evidence="12">The sequence shown here is derived from an EMBL/GenBank/DDBJ whole genome shotgun (WGS) entry which is preliminary data.</text>
</comment>
<evidence type="ECO:0000256" key="1">
    <source>
        <dbReference type="ARBA" id="ARBA00005189"/>
    </source>
</evidence>
<dbReference type="GO" id="GO:0006633">
    <property type="term" value="P:fatty acid biosynthetic process"/>
    <property type="evidence" value="ECO:0007669"/>
    <property type="project" value="UniProtKB-KW"/>
</dbReference>
<gene>
    <name evidence="12" type="ORF">M6B38_240710</name>
</gene>
<reference evidence="12" key="2">
    <citation type="submission" date="2023-04" db="EMBL/GenBank/DDBJ databases">
        <authorList>
            <person name="Bruccoleri R.E."/>
            <person name="Oakeley E.J."/>
            <person name="Faust A.-M."/>
            <person name="Dessus-Babus S."/>
            <person name="Altorfer M."/>
            <person name="Burckhardt D."/>
            <person name="Oertli M."/>
            <person name="Naumann U."/>
            <person name="Petersen F."/>
            <person name="Wong J."/>
        </authorList>
    </citation>
    <scope>NUCLEOTIDE SEQUENCE</scope>
    <source>
        <strain evidence="12">GSM-AAB239-AS_SAM_17_03QT</strain>
        <tissue evidence="12">Leaf</tissue>
    </source>
</reference>
<evidence type="ECO:0000256" key="11">
    <source>
        <dbReference type="ARBA" id="ARBA00048572"/>
    </source>
</evidence>
<evidence type="ECO:0000256" key="4">
    <source>
        <dbReference type="ARBA" id="ARBA00012996"/>
    </source>
</evidence>
<evidence type="ECO:0000256" key="3">
    <source>
        <dbReference type="ARBA" id="ARBA00011881"/>
    </source>
</evidence>
<dbReference type="InterPro" id="IPR014358">
    <property type="entry name" value="Enoyl-ACP_Rdtase_NADH"/>
</dbReference>
<evidence type="ECO:0000256" key="2">
    <source>
        <dbReference type="ARBA" id="ARBA00009233"/>
    </source>
</evidence>
<evidence type="ECO:0000313" key="13">
    <source>
        <dbReference type="Proteomes" id="UP001140949"/>
    </source>
</evidence>
<evidence type="ECO:0000256" key="7">
    <source>
        <dbReference type="ARBA" id="ARBA00023002"/>
    </source>
</evidence>
<evidence type="ECO:0000256" key="6">
    <source>
        <dbReference type="ARBA" id="ARBA00022832"/>
    </source>
</evidence>
<comment type="similarity">
    <text evidence="2">Belongs to the short-chain dehydrogenases/reductases (SDR) family. FabI subfamily.</text>
</comment>
<reference evidence="12" key="1">
    <citation type="journal article" date="2023" name="GigaByte">
        <title>Genome assembly of the bearded iris, Iris pallida Lam.</title>
        <authorList>
            <person name="Bruccoleri R.E."/>
            <person name="Oakeley E.J."/>
            <person name="Faust A.M.E."/>
            <person name="Altorfer M."/>
            <person name="Dessus-Babus S."/>
            <person name="Burckhardt D."/>
            <person name="Oertli M."/>
            <person name="Naumann U."/>
            <person name="Petersen F."/>
            <person name="Wong J."/>
        </authorList>
    </citation>
    <scope>NUCLEOTIDE SEQUENCE</scope>
    <source>
        <strain evidence="12">GSM-AAB239-AS_SAM_17_03QT</strain>
    </source>
</reference>
<dbReference type="Gene3D" id="3.40.50.720">
    <property type="entry name" value="NAD(P)-binding Rossmann-like Domain"/>
    <property type="match status" value="1"/>
</dbReference>
<dbReference type="Pfam" id="PF13561">
    <property type="entry name" value="adh_short_C2"/>
    <property type="match status" value="1"/>
</dbReference>
<dbReference type="PANTHER" id="PTHR43159:SF2">
    <property type="entry name" value="ENOYL-[ACYL-CARRIER-PROTEIN] REDUCTASE [NADH], CHLOROPLASTIC"/>
    <property type="match status" value="1"/>
</dbReference>
<keyword evidence="6" id="KW-0276">Fatty acid metabolism</keyword>
<dbReference type="FunFam" id="3.40.50.720:FF:000192">
    <property type="entry name" value="Enoyl-[acyl-carrier-protein] reductase [NADH]"/>
    <property type="match status" value="1"/>
</dbReference>
<dbReference type="PRINTS" id="PR00081">
    <property type="entry name" value="GDHRDH"/>
</dbReference>
<dbReference type="InterPro" id="IPR036291">
    <property type="entry name" value="NAD(P)-bd_dom_sf"/>
</dbReference>
<evidence type="ECO:0000256" key="10">
    <source>
        <dbReference type="ARBA" id="ARBA00033016"/>
    </source>
</evidence>
<keyword evidence="9" id="KW-0275">Fatty acid biosynthesis</keyword>
<keyword evidence="7" id="KW-0560">Oxidoreductase</keyword>
<accession>A0AAX6DKL7</accession>
<comment type="catalytic activity">
    <reaction evidence="11">
        <text>a 2,3-saturated acyl-[ACP] + NAD(+) = a (2E)-enoyl-[ACP] + NADH + H(+)</text>
        <dbReference type="Rhea" id="RHEA:10240"/>
        <dbReference type="Rhea" id="RHEA-COMP:9925"/>
        <dbReference type="Rhea" id="RHEA-COMP:9926"/>
        <dbReference type="ChEBI" id="CHEBI:15378"/>
        <dbReference type="ChEBI" id="CHEBI:57540"/>
        <dbReference type="ChEBI" id="CHEBI:57945"/>
        <dbReference type="ChEBI" id="CHEBI:78784"/>
        <dbReference type="ChEBI" id="CHEBI:78785"/>
        <dbReference type="EC" id="1.3.1.9"/>
    </reaction>
</comment>
<evidence type="ECO:0000256" key="8">
    <source>
        <dbReference type="ARBA" id="ARBA00023098"/>
    </source>
</evidence>
<dbReference type="NCBIfam" id="NF004957">
    <property type="entry name" value="PRK06300.1"/>
    <property type="match status" value="1"/>
</dbReference>
<dbReference type="Proteomes" id="UP001140949">
    <property type="component" value="Unassembled WGS sequence"/>
</dbReference>
<evidence type="ECO:0000313" key="12">
    <source>
        <dbReference type="EMBL" id="KAJ6792239.1"/>
    </source>
</evidence>
<dbReference type="GO" id="GO:0004318">
    <property type="term" value="F:enoyl-[acyl-carrier-protein] reductase (NADH) activity"/>
    <property type="evidence" value="ECO:0007669"/>
    <property type="project" value="UniProtKB-EC"/>
</dbReference>
<keyword evidence="5" id="KW-0444">Lipid biosynthesis</keyword>
<comment type="pathway">
    <text evidence="1">Lipid metabolism.</text>
</comment>
<dbReference type="EC" id="1.3.1.9" evidence="4"/>
<dbReference type="Gene3D" id="1.10.8.400">
    <property type="entry name" value="Enoyl acyl carrier protein reductase"/>
    <property type="match status" value="1"/>
</dbReference>
<dbReference type="AlphaFoldDB" id="A0AAX6DKL7"/>
<dbReference type="EMBL" id="JANAVB010043969">
    <property type="protein sequence ID" value="KAJ6792239.1"/>
    <property type="molecule type" value="Genomic_DNA"/>
</dbReference>
<keyword evidence="13" id="KW-1185">Reference proteome</keyword>
<comment type="subunit">
    <text evidence="3">Homotetramer.</text>
</comment>
<keyword evidence="8" id="KW-0443">Lipid metabolism</keyword>
<protein>
    <recommendedName>
        <fullName evidence="4">enoyl-[acyl-carrier-protein] reductase (NADH)</fullName>
        <ecNumber evidence="4">1.3.1.9</ecNumber>
    </recommendedName>
    <alternativeName>
        <fullName evidence="10">NADH-dependent enoyl-ACP reductase</fullName>
    </alternativeName>
</protein>
<sequence>MAATIPCISYSRKMPTSTATVSGLETKVKLGNSSSISSVQPLCQSFKPATLKIRHVVIRAIASESEKSGPSGLSIDLRGKRAFIAGVADDNGYGWAIAKALAAAGAEILVGTWVPALNIFENSLRRGKFDESRTLPDGSLMEISKVYPLDAVYDTLEEVPEDVKTNKRYAGSSNWTVKEVAESVKNDFGTIDILVHSLANGPEVTKPLLETSRKGYLTAISASSYSYVSLLKHFLPIMNPGGASISLTYIASERTIPGYGGGMSSAKAALESDTRVLAFEAGRAGKIRVNTISAGPLGSRAAKAIGFIEKMINYSYTNGPMQKELAADEVGATAAFLVSPLASAVTGSVVYVDNGLNTMAWHPTALHFPCRRTESFSSPA</sequence>
<evidence type="ECO:0000256" key="9">
    <source>
        <dbReference type="ARBA" id="ARBA00023160"/>
    </source>
</evidence>
<organism evidence="12 13">
    <name type="scientific">Iris pallida</name>
    <name type="common">Sweet iris</name>
    <dbReference type="NCBI Taxonomy" id="29817"/>
    <lineage>
        <taxon>Eukaryota</taxon>
        <taxon>Viridiplantae</taxon>
        <taxon>Streptophyta</taxon>
        <taxon>Embryophyta</taxon>
        <taxon>Tracheophyta</taxon>
        <taxon>Spermatophyta</taxon>
        <taxon>Magnoliopsida</taxon>
        <taxon>Liliopsida</taxon>
        <taxon>Asparagales</taxon>
        <taxon>Iridaceae</taxon>
        <taxon>Iridoideae</taxon>
        <taxon>Irideae</taxon>
        <taxon>Iris</taxon>
    </lineage>
</organism>